<proteinExistence type="predicted"/>
<dbReference type="RefSeq" id="WP_097103639.1">
    <property type="nucleotide sequence ID" value="NZ_OCMU01000001.1"/>
</dbReference>
<name>A0A286A374_9PROT</name>
<dbReference type="EMBL" id="OCMU01000001">
    <property type="protein sequence ID" value="SOD16301.1"/>
    <property type="molecule type" value="Genomic_DNA"/>
</dbReference>
<organism evidence="2 3">
    <name type="scientific">Nitrosomonas ureae</name>
    <dbReference type="NCBI Taxonomy" id="44577"/>
    <lineage>
        <taxon>Bacteria</taxon>
        <taxon>Pseudomonadati</taxon>
        <taxon>Pseudomonadota</taxon>
        <taxon>Betaproteobacteria</taxon>
        <taxon>Nitrosomonadales</taxon>
        <taxon>Nitrosomonadaceae</taxon>
        <taxon>Nitrosomonas</taxon>
    </lineage>
</organism>
<dbReference type="Pfam" id="PF08909">
    <property type="entry name" value="DUF1854"/>
    <property type="match status" value="1"/>
</dbReference>
<gene>
    <name evidence="2" type="ORF">SAMN06297164_0366</name>
</gene>
<accession>A0A286A374</accession>
<evidence type="ECO:0000313" key="3">
    <source>
        <dbReference type="Proteomes" id="UP000219335"/>
    </source>
</evidence>
<reference evidence="2 3" key="1">
    <citation type="submission" date="2017-09" db="EMBL/GenBank/DDBJ databases">
        <authorList>
            <person name="Ehlers B."/>
            <person name="Leendertz F.H."/>
        </authorList>
    </citation>
    <scope>NUCLEOTIDE SEQUENCE [LARGE SCALE GENOMIC DNA]</scope>
    <source>
        <strain evidence="2 3">Nm42</strain>
    </source>
</reference>
<sequence>MNITVDYQLTRNSYGKLVLMNQSGVIHEGIVPIRAFPITDPNHGIALIDSQGHELVWINQLEDLPQHYRELIESELAQREFMLEIKRVLKISSFITPNTWEVETDRGETVFILKGEEDIRRLSATSLIITDNHGIHFLIQDRLALDRHSRKLLDHFL</sequence>
<evidence type="ECO:0000313" key="2">
    <source>
        <dbReference type="EMBL" id="SOD16301.1"/>
    </source>
</evidence>
<dbReference type="InterPro" id="IPR015005">
    <property type="entry name" value="DUF1854"/>
</dbReference>
<evidence type="ECO:0000259" key="1">
    <source>
        <dbReference type="Pfam" id="PF08909"/>
    </source>
</evidence>
<feature type="domain" description="DUF1854" evidence="1">
    <location>
        <begin position="27"/>
        <end position="156"/>
    </location>
</feature>
<protein>
    <recommendedName>
        <fullName evidence="1">DUF1854 domain-containing protein</fullName>
    </recommendedName>
</protein>
<dbReference type="Proteomes" id="UP000219335">
    <property type="component" value="Unassembled WGS sequence"/>
</dbReference>
<dbReference type="AlphaFoldDB" id="A0A286A374"/>